<evidence type="ECO:0000256" key="1">
    <source>
        <dbReference type="SAM" id="SignalP"/>
    </source>
</evidence>
<evidence type="ECO:0000313" key="7">
    <source>
        <dbReference type="Proteomes" id="UP000247823"/>
    </source>
</evidence>
<evidence type="ECO:0000313" key="5">
    <source>
        <dbReference type="Proteomes" id="UP000050489"/>
    </source>
</evidence>
<dbReference type="Proteomes" id="UP000247823">
    <property type="component" value="Unassembled WGS sequence"/>
</dbReference>
<evidence type="ECO:0000313" key="3">
    <source>
        <dbReference type="EMBL" id="OCO83143.1"/>
    </source>
</evidence>
<evidence type="ECO:0008006" key="8">
    <source>
        <dbReference type="Google" id="ProtNLM"/>
    </source>
</evidence>
<gene>
    <name evidence="3" type="ORF">AN695_0219990</name>
    <name evidence="2" type="ORF">DKC05_24375</name>
    <name evidence="4" type="ORF">DMW51_26230</name>
</gene>
<dbReference type="EMBL" id="QJQB01000588">
    <property type="protein sequence ID" value="PYA55286.1"/>
    <property type="molecule type" value="Genomic_DNA"/>
</dbReference>
<reference evidence="3" key="2">
    <citation type="journal article" date="2017" name="PLoS ONE">
        <title>Genomic and phenotypic characterisation of fluoroquinolone resistance mechanisms in Enterobacteriaceae in Durban, South Africa.</title>
        <authorList>
            <person name="Osei Sekyere J."/>
            <person name="Amoako D.G."/>
        </authorList>
    </citation>
    <scope>NUCLEOTIDE SEQUENCE</scope>
    <source>
        <strain evidence="3">945174350</strain>
    </source>
</reference>
<evidence type="ECO:0000313" key="2">
    <source>
        <dbReference type="EMBL" id="AWL71577.1"/>
    </source>
</evidence>
<name>A0A0G3SVK7_SERMA</name>
<dbReference type="AlphaFoldDB" id="A0A0G3SVK7"/>
<keyword evidence="7" id="KW-1185">Reference proteome</keyword>
<keyword evidence="1" id="KW-0732">Signal</keyword>
<protein>
    <recommendedName>
        <fullName evidence="8">GH26 domain-containing protein</fullName>
    </recommendedName>
</protein>
<feature type="signal peptide" evidence="1">
    <location>
        <begin position="1"/>
        <end position="19"/>
    </location>
</feature>
<accession>A0A0G3SVK7</accession>
<sequence length="320" mass="35109">MLKRFALLCWCLFGANALAAGPNANIKYYGYDWLDFYETATPSFSATEALKAITDTGFSMTNLNVVHTMASLNLPVCAGGTCAVNIQAGSGAVSGSPFIDICPGAVSNSSCRAAGSWNAIWTVVKKIAEAKYKPGAIYFIDEPFDVPALQTAGKYDAYQYSSYVCTLRQAMQQYGVAIPVYTILSYRHANNAEWIREIQQGAPATACPANVKSTPDWVGVDNYNWSVADMWSTYNRLAPISAAGQKWVLVPPSTASLGMNDQQLHAQIQLYWDFINRYPTAPVVYIMNWRFDRAVTENRAAFPESTALLSFMANTLLTKP</sequence>
<dbReference type="RefSeq" id="WP_047730886.1">
    <property type="nucleotide sequence ID" value="NZ_CADDTT010000055.1"/>
</dbReference>
<evidence type="ECO:0000313" key="6">
    <source>
        <dbReference type="Proteomes" id="UP000245399"/>
    </source>
</evidence>
<organism evidence="3 5">
    <name type="scientific">Serratia marcescens</name>
    <dbReference type="NCBI Taxonomy" id="615"/>
    <lineage>
        <taxon>Bacteria</taxon>
        <taxon>Pseudomonadati</taxon>
        <taxon>Pseudomonadota</taxon>
        <taxon>Gammaproteobacteria</taxon>
        <taxon>Enterobacterales</taxon>
        <taxon>Yersiniaceae</taxon>
        <taxon>Serratia</taxon>
    </lineage>
</organism>
<reference evidence="4" key="5">
    <citation type="submission" date="2018-06" db="EMBL/GenBank/DDBJ databases">
        <authorList>
            <person name="Martins R.C."/>
            <person name="Perdigao-Neto L.V."/>
            <person name="Costa S.F."/>
            <person name="Levin A.S.S."/>
        </authorList>
    </citation>
    <scope>NUCLEOTIDE SEQUENCE</scope>
    <source>
        <strain evidence="4">1283</strain>
    </source>
</reference>
<reference evidence="2 6" key="3">
    <citation type="submission" date="2018-05" db="EMBL/GenBank/DDBJ databases">
        <title>Klebsiella quasipneumonaiae provides a window into carbapenemase gene transfer, plasmid rearrangements and nosocomial acquisition from the hospital environment.</title>
        <authorList>
            <person name="Mathers A.J."/>
            <person name="Vegesana K."/>
            <person name="Stoesser N."/>
            <person name="Crook D."/>
            <person name="Vaughan A."/>
            <person name="Barry K."/>
            <person name="Parikh H."/>
            <person name="Sebra R."/>
            <person name="Kotay S."/>
            <person name="Walker A.S."/>
            <person name="Sheppard A.E."/>
        </authorList>
    </citation>
    <scope>NUCLEOTIDE SEQUENCE [LARGE SCALE GENOMIC DNA]</scope>
    <source>
        <strain evidence="2 6">CAV1761</strain>
    </source>
</reference>
<evidence type="ECO:0000313" key="4">
    <source>
        <dbReference type="EMBL" id="PYA55286.1"/>
    </source>
</evidence>
<proteinExistence type="predicted"/>
<reference evidence="4" key="4">
    <citation type="submission" date="2018-06" db="EMBL/GenBank/DDBJ databases">
        <title>Serratia marcescens genome sequencing and assembly.</title>
        <authorList>
            <person name="Martins R.C.R."/>
            <person name="Perdigao-Neto L.V."/>
            <person name="Costa S.F."/>
            <person name="Levin A.S.S."/>
        </authorList>
    </citation>
    <scope>NUCLEOTIDE SEQUENCE</scope>
    <source>
        <strain evidence="4">1283</strain>
    </source>
</reference>
<dbReference type="EMBL" id="CP029449">
    <property type="protein sequence ID" value="AWL71577.1"/>
    <property type="molecule type" value="Genomic_DNA"/>
</dbReference>
<dbReference type="EMBL" id="LJEX02000107">
    <property type="protein sequence ID" value="OCO83143.1"/>
    <property type="molecule type" value="Genomic_DNA"/>
</dbReference>
<dbReference type="Proteomes" id="UP000050489">
    <property type="component" value="Unassembled WGS sequence"/>
</dbReference>
<feature type="chain" id="PRO_5044542578" description="GH26 domain-containing protein" evidence="1">
    <location>
        <begin position="20"/>
        <end position="320"/>
    </location>
</feature>
<reference evidence="5" key="1">
    <citation type="submission" date="2016-04" db="EMBL/GenBank/DDBJ databases">
        <authorList>
            <person name="Osei Sekyere J."/>
            <person name="Sivertsen A."/>
            <person name="Pedersen A.T."/>
            <person name="Sundsfjord A."/>
        </authorList>
    </citation>
    <scope>NUCLEOTIDE SEQUENCE [LARGE SCALE GENOMIC DNA]</scope>
    <source>
        <strain evidence="5">945174350</strain>
    </source>
</reference>
<dbReference type="Proteomes" id="UP000245399">
    <property type="component" value="Chromosome"/>
</dbReference>